<comment type="similarity">
    <text evidence="1">Belongs to the CvfB family.</text>
</comment>
<dbReference type="InterPro" id="IPR003029">
    <property type="entry name" value="S1_domain"/>
</dbReference>
<dbReference type="InterPro" id="IPR014464">
    <property type="entry name" value="CvfB_fam"/>
</dbReference>
<comment type="caution">
    <text evidence="3">The sequence shown here is derived from an EMBL/GenBank/DDBJ whole genome shotgun (WGS) entry which is preliminary data.</text>
</comment>
<sequence length="279" mass="30800">MLDIGRFNSLTVLETGTHGAILDGGDAGRLLLSLQQCPRGLAPGDELDVFIFLDAEGDPVPTTRRPAAELGQVAWLEVVNVTDIGAFVDWGVSKDLFIPFAEQQHPLSIGRHTLVKVYRDNQGRLAGSTRIDHWIKDEAVGLKQGEKVSLMIADRTELGFKAIINHEFWGLLYSNELYKRIRKGEQIDGYIARIREDGKVDLTLNQPGFSKDKIGGVSNDILAALEAGGGFLALTDKSPPREIYATFQVSKKVFKQAVGALYKQRRISLESTGIRLVER</sequence>
<feature type="domain" description="S1 motif" evidence="2">
    <location>
        <begin position="69"/>
        <end position="130"/>
    </location>
</feature>
<proteinExistence type="inferred from homology"/>
<dbReference type="InterPro" id="IPR036388">
    <property type="entry name" value="WH-like_DNA-bd_sf"/>
</dbReference>
<keyword evidence="4" id="KW-1185">Reference proteome</keyword>
<name>A0A2N5X818_9GAMM</name>
<gene>
    <name evidence="3" type="ORF">C0039_00425</name>
</gene>
<dbReference type="InterPro" id="IPR039566">
    <property type="entry name" value="CvfB_S1_st"/>
</dbReference>
<dbReference type="Gene3D" id="2.40.50.140">
    <property type="entry name" value="Nucleic acid-binding proteins"/>
    <property type="match status" value="1"/>
</dbReference>
<evidence type="ECO:0000313" key="3">
    <source>
        <dbReference type="EMBL" id="PLW70633.1"/>
    </source>
</evidence>
<dbReference type="PANTHER" id="PTHR37296">
    <property type="entry name" value="CONSERVED VIRULENCE FACTOR B"/>
    <property type="match status" value="1"/>
</dbReference>
<dbReference type="Pfam" id="PF13509">
    <property type="entry name" value="S1_2"/>
    <property type="match status" value="2"/>
</dbReference>
<dbReference type="InterPro" id="IPR012340">
    <property type="entry name" value="NA-bd_OB-fold"/>
</dbReference>
<feature type="domain" description="S1 motif" evidence="2">
    <location>
        <begin position="143"/>
        <end position="205"/>
    </location>
</feature>
<dbReference type="AlphaFoldDB" id="A0A2N5X818"/>
<dbReference type="OrthoDB" id="9801597at2"/>
<accession>A0A2N5X818</accession>
<dbReference type="Pfam" id="PF17783">
    <property type="entry name" value="WHD_CvfB"/>
    <property type="match status" value="1"/>
</dbReference>
<dbReference type="Gene3D" id="1.10.10.10">
    <property type="entry name" value="Winged helix-like DNA-binding domain superfamily/Winged helix DNA-binding domain"/>
    <property type="match status" value="1"/>
</dbReference>
<protein>
    <submittedName>
        <fullName evidence="3">GntR family transcriptional regulator</fullName>
    </submittedName>
</protein>
<dbReference type="GO" id="GO:0003676">
    <property type="term" value="F:nucleic acid binding"/>
    <property type="evidence" value="ECO:0007669"/>
    <property type="project" value="InterPro"/>
</dbReference>
<dbReference type="InterPro" id="IPR040764">
    <property type="entry name" value="CvfB_WH"/>
</dbReference>
<evidence type="ECO:0000313" key="4">
    <source>
        <dbReference type="Proteomes" id="UP000235005"/>
    </source>
</evidence>
<evidence type="ECO:0000256" key="1">
    <source>
        <dbReference type="PIRNR" id="PIRNR012524"/>
    </source>
</evidence>
<reference evidence="3 4" key="1">
    <citation type="submission" date="2018-01" db="EMBL/GenBank/DDBJ databases">
        <title>The draft genome sequence of Halioglobus lutimaris HF004.</title>
        <authorList>
            <person name="Du Z.-J."/>
            <person name="Shi M.-J."/>
        </authorList>
    </citation>
    <scope>NUCLEOTIDE SEQUENCE [LARGE SCALE GENOMIC DNA]</scope>
    <source>
        <strain evidence="3 4">HF004</strain>
    </source>
</reference>
<dbReference type="SMART" id="SM00316">
    <property type="entry name" value="S1"/>
    <property type="match status" value="2"/>
</dbReference>
<dbReference type="Proteomes" id="UP000235005">
    <property type="component" value="Unassembled WGS sequence"/>
</dbReference>
<dbReference type="RefSeq" id="WP_075999497.1">
    <property type="nucleotide sequence ID" value="NZ_PKUS01000001.1"/>
</dbReference>
<evidence type="ECO:0000259" key="2">
    <source>
        <dbReference type="SMART" id="SM00316"/>
    </source>
</evidence>
<dbReference type="PIRSF" id="PIRSF012524">
    <property type="entry name" value="YitL_S1"/>
    <property type="match status" value="1"/>
</dbReference>
<organism evidence="3 4">
    <name type="scientific">Pseudohalioglobus lutimaris</name>
    <dbReference type="NCBI Taxonomy" id="1737061"/>
    <lineage>
        <taxon>Bacteria</taxon>
        <taxon>Pseudomonadati</taxon>
        <taxon>Pseudomonadota</taxon>
        <taxon>Gammaproteobacteria</taxon>
        <taxon>Cellvibrionales</taxon>
        <taxon>Halieaceae</taxon>
        <taxon>Pseudohalioglobus</taxon>
    </lineage>
</organism>
<dbReference type="EMBL" id="PKUS01000001">
    <property type="protein sequence ID" value="PLW70633.1"/>
    <property type="molecule type" value="Genomic_DNA"/>
</dbReference>
<dbReference type="PANTHER" id="PTHR37296:SF1">
    <property type="entry name" value="CONSERVED VIRULENCE FACTOR B"/>
    <property type="match status" value="1"/>
</dbReference>